<dbReference type="AlphaFoldDB" id="A0A8J3VPT4"/>
<dbReference type="Gene3D" id="3.10.350.10">
    <property type="entry name" value="LysM domain"/>
    <property type="match status" value="1"/>
</dbReference>
<feature type="domain" description="LysM" evidence="2">
    <location>
        <begin position="32"/>
        <end position="81"/>
    </location>
</feature>
<dbReference type="CDD" id="cd00118">
    <property type="entry name" value="LysM"/>
    <property type="match status" value="1"/>
</dbReference>
<comment type="caution">
    <text evidence="3">The sequence shown here is derived from an EMBL/GenBank/DDBJ whole genome shotgun (WGS) entry which is preliminary data.</text>
</comment>
<name>A0A8J3VPT4_9ACTN</name>
<accession>A0A8J3VPT4</accession>
<keyword evidence="1" id="KW-0732">Signal</keyword>
<organism evidence="3 4">
    <name type="scientific">Rugosimonospora africana</name>
    <dbReference type="NCBI Taxonomy" id="556532"/>
    <lineage>
        <taxon>Bacteria</taxon>
        <taxon>Bacillati</taxon>
        <taxon>Actinomycetota</taxon>
        <taxon>Actinomycetes</taxon>
        <taxon>Micromonosporales</taxon>
        <taxon>Micromonosporaceae</taxon>
        <taxon>Rugosimonospora</taxon>
    </lineage>
</organism>
<dbReference type="SMART" id="SM00257">
    <property type="entry name" value="LysM"/>
    <property type="match status" value="1"/>
</dbReference>
<dbReference type="SUPFAM" id="SSF54106">
    <property type="entry name" value="LysM domain"/>
    <property type="match status" value="1"/>
</dbReference>
<evidence type="ECO:0000259" key="2">
    <source>
        <dbReference type="PROSITE" id="PS51782"/>
    </source>
</evidence>
<reference evidence="3" key="1">
    <citation type="submission" date="2021-01" db="EMBL/GenBank/DDBJ databases">
        <title>Whole genome shotgun sequence of Rugosimonospora africana NBRC 104875.</title>
        <authorList>
            <person name="Komaki H."/>
            <person name="Tamura T."/>
        </authorList>
    </citation>
    <scope>NUCLEOTIDE SEQUENCE</scope>
    <source>
        <strain evidence="3">NBRC 104875</strain>
    </source>
</reference>
<feature type="signal peptide" evidence="1">
    <location>
        <begin position="1"/>
        <end position="18"/>
    </location>
</feature>
<dbReference type="Pfam" id="PF01476">
    <property type="entry name" value="LysM"/>
    <property type="match status" value="1"/>
</dbReference>
<evidence type="ECO:0000313" key="3">
    <source>
        <dbReference type="EMBL" id="GIH13751.1"/>
    </source>
</evidence>
<feature type="chain" id="PRO_5035252203" description="LysM domain-containing protein" evidence="1">
    <location>
        <begin position="19"/>
        <end position="91"/>
    </location>
</feature>
<dbReference type="EMBL" id="BONZ01000016">
    <property type="protein sequence ID" value="GIH13751.1"/>
    <property type="molecule type" value="Genomic_DNA"/>
</dbReference>
<dbReference type="Proteomes" id="UP000642748">
    <property type="component" value="Unassembled WGS sequence"/>
</dbReference>
<proteinExistence type="predicted"/>
<dbReference type="InterPro" id="IPR018392">
    <property type="entry name" value="LysM"/>
</dbReference>
<evidence type="ECO:0000256" key="1">
    <source>
        <dbReference type="SAM" id="SignalP"/>
    </source>
</evidence>
<keyword evidence="4" id="KW-1185">Reference proteome</keyword>
<protein>
    <recommendedName>
        <fullName evidence="2">LysM domain-containing protein</fullName>
    </recommendedName>
</protein>
<dbReference type="PROSITE" id="PS51782">
    <property type="entry name" value="LYSM"/>
    <property type="match status" value="1"/>
</dbReference>
<dbReference type="InterPro" id="IPR036779">
    <property type="entry name" value="LysM_dom_sf"/>
</dbReference>
<gene>
    <name evidence="3" type="ORF">Raf01_19230</name>
</gene>
<sequence>MVVLTLLLLLAGVGAMLAAPAGDASPPPGAAPTVVVRPGDTLWSIAARFEPGPDPIGAVERIRRLNRLPGYRIEVGQTLTLPAHRQGAAHR</sequence>
<evidence type="ECO:0000313" key="4">
    <source>
        <dbReference type="Proteomes" id="UP000642748"/>
    </source>
</evidence>